<evidence type="ECO:0000259" key="1">
    <source>
        <dbReference type="Pfam" id="PF13676"/>
    </source>
</evidence>
<protein>
    <submittedName>
        <fullName evidence="2">Toll/interleukin-1 receptor domain-containing protein</fullName>
    </submittedName>
</protein>
<dbReference type="InterPro" id="IPR035897">
    <property type="entry name" value="Toll_tir_struct_dom_sf"/>
</dbReference>
<dbReference type="Pfam" id="PF13676">
    <property type="entry name" value="TIR_2"/>
    <property type="match status" value="1"/>
</dbReference>
<dbReference type="GO" id="GO:0007165">
    <property type="term" value="P:signal transduction"/>
    <property type="evidence" value="ECO:0007669"/>
    <property type="project" value="InterPro"/>
</dbReference>
<dbReference type="InterPro" id="IPR011990">
    <property type="entry name" value="TPR-like_helical_dom_sf"/>
</dbReference>
<accession>A0AAD0IAX8</accession>
<dbReference type="Gene3D" id="1.25.40.10">
    <property type="entry name" value="Tetratricopeptide repeat domain"/>
    <property type="match status" value="1"/>
</dbReference>
<keyword evidence="2" id="KW-0675">Receptor</keyword>
<organism evidence="2 3">
    <name type="scientific">Pseudomonas syringae pv. atrofaciens</name>
    <dbReference type="NCBI Taxonomy" id="192087"/>
    <lineage>
        <taxon>Bacteria</taxon>
        <taxon>Pseudomonadati</taxon>
        <taxon>Pseudomonadota</taxon>
        <taxon>Gammaproteobacteria</taxon>
        <taxon>Pseudomonadales</taxon>
        <taxon>Pseudomonadaceae</taxon>
        <taxon>Pseudomonas</taxon>
        <taxon>Pseudomonas syringae</taxon>
    </lineage>
</organism>
<dbReference type="RefSeq" id="WP_029571897.1">
    <property type="nucleotide sequence ID" value="NZ_CP028490.1"/>
</dbReference>
<dbReference type="InterPro" id="IPR000157">
    <property type="entry name" value="TIR_dom"/>
</dbReference>
<dbReference type="Gene3D" id="3.40.50.10140">
    <property type="entry name" value="Toll/interleukin-1 receptor homology (TIR) domain"/>
    <property type="match status" value="1"/>
</dbReference>
<dbReference type="Proteomes" id="UP000240475">
    <property type="component" value="Chromosome"/>
</dbReference>
<dbReference type="InterPro" id="IPR046880">
    <property type="entry name" value="TPR-S"/>
</dbReference>
<gene>
    <name evidence="2" type="ORF">DA456_18610</name>
</gene>
<feature type="domain" description="TIR" evidence="1">
    <location>
        <begin position="25"/>
        <end position="136"/>
    </location>
</feature>
<dbReference type="Pfam" id="PF20308">
    <property type="entry name" value="TPR-S"/>
    <property type="match status" value="1"/>
</dbReference>
<name>A0AAD0IAX8_PSESX</name>
<dbReference type="SUPFAM" id="SSF52200">
    <property type="entry name" value="Toll/Interleukin receptor TIR domain"/>
    <property type="match status" value="1"/>
</dbReference>
<sequence length="435" mass="47820">MSTAENWIKQVPAPRTLTGDDQWSVFLSYRSADKAWVSNLYDVLRHYGHEVLLDQVALIEGDQFHERREGAIAASQAGVLVCCTKDCNSKNVVSLHQVMEATASLRTDFKFVSVLVDAGDLSGFISARTFLDFSSHPYGPNGGELLRLLHAVVGQPLSDEAARIALDFDALSESAANQIGTAILDGSTERLNSLFAERGAPWRVAAVLSCRTAEGLTQLGAYDDAVAMLLDIEKEFPRAIRPKQLHALALLRSARSGGSQKNLTDAQQIVAALYESGQKDPETLGIYASTWMERYERSGKVSDLQQSRDLYLEAFAIARDDYYTGINAAAKSVFLDEVEHAAQLALEVQKIVGTGPRPGDYWMTATVAEAWLIQKNYVEAARNYEAAVAIARSQTGSHESTWKQACRLMARLEPDAVERGLVRKAFENLPDCDQL</sequence>
<reference evidence="2 3" key="1">
    <citation type="submission" date="2018-04" db="EMBL/GenBank/DDBJ databases">
        <authorList>
            <person name="Cha J.-S."/>
        </authorList>
    </citation>
    <scope>NUCLEOTIDE SEQUENCE [LARGE SCALE GENOMIC DNA]</scope>
    <source>
        <strain evidence="2 3">LMG5095</strain>
    </source>
</reference>
<evidence type="ECO:0000313" key="3">
    <source>
        <dbReference type="Proteomes" id="UP000240475"/>
    </source>
</evidence>
<evidence type="ECO:0000313" key="2">
    <source>
        <dbReference type="EMBL" id="AVX25256.1"/>
    </source>
</evidence>
<proteinExistence type="predicted"/>
<dbReference type="EMBL" id="CP028490">
    <property type="protein sequence ID" value="AVX25256.1"/>
    <property type="molecule type" value="Genomic_DNA"/>
</dbReference>
<dbReference type="AlphaFoldDB" id="A0AAD0IAX8"/>